<evidence type="ECO:0000313" key="2">
    <source>
        <dbReference type="EMBL" id="CUS13845.1"/>
    </source>
</evidence>
<name>A0A292Q4F6_9PEZI</name>
<gene>
    <name evidence="2" type="ORF">GSTUAT00002056001</name>
</gene>
<reference evidence="2" key="1">
    <citation type="submission" date="2015-10" db="EMBL/GenBank/DDBJ databases">
        <authorList>
            <person name="Regsiter A."/>
            <person name="william w."/>
        </authorList>
    </citation>
    <scope>NUCLEOTIDE SEQUENCE</scope>
    <source>
        <strain evidence="2">Montdore</strain>
    </source>
</reference>
<sequence length="136" mass="14604">MWLRSYEEPAGSAIGETPSKSNEIFSNPENKGAPISVGSKVSAKCTALLKKRQGGQFGRYKVKGEAEQRIRRGNGKGTVKTLSPDYQFHPTSPAKEDGVAQASVPAVLSPKLISFAHGDHPMHGGSHPLKRRLPVS</sequence>
<dbReference type="EMBL" id="LN890966">
    <property type="protein sequence ID" value="CUS13845.1"/>
    <property type="molecule type" value="Genomic_DNA"/>
</dbReference>
<keyword evidence="3" id="KW-1185">Reference proteome</keyword>
<proteinExistence type="predicted"/>
<protein>
    <submittedName>
        <fullName evidence="2">Uncharacterized protein</fullName>
    </submittedName>
</protein>
<accession>A0A292Q4F6</accession>
<dbReference type="Proteomes" id="UP001412239">
    <property type="component" value="Unassembled WGS sequence"/>
</dbReference>
<feature type="region of interest" description="Disordered" evidence="1">
    <location>
        <begin position="72"/>
        <end position="102"/>
    </location>
</feature>
<evidence type="ECO:0000256" key="1">
    <source>
        <dbReference type="SAM" id="MobiDB-lite"/>
    </source>
</evidence>
<feature type="region of interest" description="Disordered" evidence="1">
    <location>
        <begin position="117"/>
        <end position="136"/>
    </location>
</feature>
<feature type="region of interest" description="Disordered" evidence="1">
    <location>
        <begin position="1"/>
        <end position="36"/>
    </location>
</feature>
<organism evidence="2 3">
    <name type="scientific">Tuber aestivum</name>
    <name type="common">summer truffle</name>
    <dbReference type="NCBI Taxonomy" id="59557"/>
    <lineage>
        <taxon>Eukaryota</taxon>
        <taxon>Fungi</taxon>
        <taxon>Dikarya</taxon>
        <taxon>Ascomycota</taxon>
        <taxon>Pezizomycotina</taxon>
        <taxon>Pezizomycetes</taxon>
        <taxon>Pezizales</taxon>
        <taxon>Tuberaceae</taxon>
        <taxon>Tuber</taxon>
    </lineage>
</organism>
<dbReference type="AlphaFoldDB" id="A0A292Q4F6"/>
<feature type="compositionally biased region" description="Polar residues" evidence="1">
    <location>
        <begin position="18"/>
        <end position="29"/>
    </location>
</feature>
<evidence type="ECO:0000313" key="3">
    <source>
        <dbReference type="Proteomes" id="UP001412239"/>
    </source>
</evidence>